<evidence type="ECO:0000313" key="2">
    <source>
        <dbReference type="Proteomes" id="UP000799538"/>
    </source>
</evidence>
<sequence>MEVTSWVIDCHPHFCLCSGHGNVARETSATSIESSYRKIVNSMFSQLLTSWKPWEAELGRDRLDIAFVRLCTLQMHHIQRVWSATNIRPRRSSAFASTLACTFMANLRQPLPPLPRVPQPVESETERMTNSCSDPKATCGTYLPLDALGVMKAVQLAECCNVRPMGMFERADARLDK</sequence>
<proteinExistence type="predicted"/>
<keyword evidence="2" id="KW-1185">Reference proteome</keyword>
<reference evidence="2" key="1">
    <citation type="journal article" date="2020" name="Stud. Mycol.">
        <title>101 Dothideomycetes genomes: A test case for predicting lifestyles and emergence of pathogens.</title>
        <authorList>
            <person name="Haridas S."/>
            <person name="Albert R."/>
            <person name="Binder M."/>
            <person name="Bloem J."/>
            <person name="LaButti K."/>
            <person name="Salamov A."/>
            <person name="Andreopoulos B."/>
            <person name="Baker S."/>
            <person name="Barry K."/>
            <person name="Bills G."/>
            <person name="Bluhm B."/>
            <person name="Cannon C."/>
            <person name="Castanera R."/>
            <person name="Culley D."/>
            <person name="Daum C."/>
            <person name="Ezra D."/>
            <person name="Gonzalez J."/>
            <person name="Henrissat B."/>
            <person name="Kuo A."/>
            <person name="Liang C."/>
            <person name="Lipzen A."/>
            <person name="Lutzoni F."/>
            <person name="Magnuson J."/>
            <person name="Mondo S."/>
            <person name="Nolan M."/>
            <person name="Ohm R."/>
            <person name="Pangilinan J."/>
            <person name="Park H.-J."/>
            <person name="Ramirez L."/>
            <person name="Alfaro M."/>
            <person name="Sun H."/>
            <person name="Tritt A."/>
            <person name="Yoshinaga Y."/>
            <person name="Zwiers L.-H."/>
            <person name="Turgeon B."/>
            <person name="Goodwin S."/>
            <person name="Spatafora J."/>
            <person name="Crous P."/>
            <person name="Grigoriev I."/>
        </authorList>
    </citation>
    <scope>NUCLEOTIDE SEQUENCE [LARGE SCALE GENOMIC DNA]</scope>
    <source>
        <strain evidence="2">CECT 20119</strain>
    </source>
</reference>
<dbReference type="Proteomes" id="UP000799538">
    <property type="component" value="Unassembled WGS sequence"/>
</dbReference>
<dbReference type="EMBL" id="ML992505">
    <property type="protein sequence ID" value="KAF2224443.1"/>
    <property type="molecule type" value="Genomic_DNA"/>
</dbReference>
<accession>A0A6A6GG04</accession>
<dbReference type="AlphaFoldDB" id="A0A6A6GG04"/>
<name>A0A6A6GG04_9PEZI</name>
<organism evidence="1 2">
    <name type="scientific">Elsinoe ampelina</name>
    <dbReference type="NCBI Taxonomy" id="302913"/>
    <lineage>
        <taxon>Eukaryota</taxon>
        <taxon>Fungi</taxon>
        <taxon>Dikarya</taxon>
        <taxon>Ascomycota</taxon>
        <taxon>Pezizomycotina</taxon>
        <taxon>Dothideomycetes</taxon>
        <taxon>Dothideomycetidae</taxon>
        <taxon>Myriangiales</taxon>
        <taxon>Elsinoaceae</taxon>
        <taxon>Elsinoe</taxon>
    </lineage>
</organism>
<protein>
    <submittedName>
        <fullName evidence="1">Uncharacterized protein</fullName>
    </submittedName>
</protein>
<gene>
    <name evidence="1" type="ORF">BDZ85DRAFT_260975</name>
</gene>
<evidence type="ECO:0000313" key="1">
    <source>
        <dbReference type="EMBL" id="KAF2224443.1"/>
    </source>
</evidence>